<protein>
    <submittedName>
        <fullName evidence="3">Uncharacterized protein</fullName>
    </submittedName>
</protein>
<reference evidence="4 6" key="3">
    <citation type="journal article" date="2014" name="PLoS Genet.">
        <title>Phylogenetically driven sequencing of extremely halophilic archaea reveals strategies for static and dynamic osmo-response.</title>
        <authorList>
            <person name="Becker E.A."/>
            <person name="Seitzer P.M."/>
            <person name="Tritt A."/>
            <person name="Larsen D."/>
            <person name="Krusor M."/>
            <person name="Yao A.I."/>
            <person name="Wu D."/>
            <person name="Madern D."/>
            <person name="Eisen J.A."/>
            <person name="Darling A.E."/>
            <person name="Facciotti M.T."/>
        </authorList>
    </citation>
    <scope>NUCLEOTIDE SEQUENCE [LARGE SCALE GENOMIC DNA]</scope>
    <source>
        <strain evidence="4 6">DSM 15624</strain>
    </source>
</reference>
<organism evidence="3 5">
    <name type="scientific">Natrinema pellirubrum (strain DSM 15624 / CIP 106293 / JCM 10476 / NCIMB 786 / 157)</name>
    <dbReference type="NCBI Taxonomy" id="797303"/>
    <lineage>
        <taxon>Archaea</taxon>
        <taxon>Methanobacteriati</taxon>
        <taxon>Methanobacteriota</taxon>
        <taxon>Stenosarchaea group</taxon>
        <taxon>Halobacteria</taxon>
        <taxon>Halobacteriales</taxon>
        <taxon>Natrialbaceae</taxon>
        <taxon>Natrinema</taxon>
    </lineage>
</organism>
<dbReference type="STRING" id="797303.Natpe_3739"/>
<dbReference type="PATRIC" id="fig|797303.5.peg.3610"/>
<evidence type="ECO:0000313" key="5">
    <source>
        <dbReference type="Proteomes" id="UP000010843"/>
    </source>
</evidence>
<evidence type="ECO:0000313" key="4">
    <source>
        <dbReference type="EMBL" id="ELY70732.1"/>
    </source>
</evidence>
<proteinExistence type="predicted"/>
<gene>
    <name evidence="3" type="ordered locus">Natpe_3739</name>
    <name evidence="4" type="ORF">C488_18135</name>
</gene>
<dbReference type="OrthoDB" id="307345at2157"/>
<dbReference type="Proteomes" id="UP000010843">
    <property type="component" value="Chromosome"/>
</dbReference>
<feature type="transmembrane region" description="Helical" evidence="2">
    <location>
        <begin position="48"/>
        <end position="74"/>
    </location>
</feature>
<feature type="region of interest" description="Disordered" evidence="1">
    <location>
        <begin position="76"/>
        <end position="107"/>
    </location>
</feature>
<evidence type="ECO:0000313" key="3">
    <source>
        <dbReference type="EMBL" id="AGB33501.1"/>
    </source>
</evidence>
<dbReference type="GeneID" id="14333192"/>
<sequence length="107" mass="11145">MAWQDLLFMAGSLLSVVFLAPALRDVNARIPLATSVPKMALGGVYAITFATMGMSLAAVGLLATGLMWGLLAAYRSPSSPAPARSRPNASSGTVASDGQRPPRRLED</sequence>
<name>L0JSZ0_NATP1</name>
<evidence type="ECO:0000313" key="6">
    <source>
        <dbReference type="Proteomes" id="UP000011593"/>
    </source>
</evidence>
<reference evidence="3" key="1">
    <citation type="submission" date="2012-02" db="EMBL/GenBank/DDBJ databases">
        <title>Complete sequence of chromosome of Natrinema pellirubrum DSM 15624.</title>
        <authorList>
            <consortium name="US DOE Joint Genome Institute"/>
            <person name="Lucas S."/>
            <person name="Han J."/>
            <person name="Lapidus A."/>
            <person name="Cheng J.-F."/>
            <person name="Goodwin L."/>
            <person name="Pitluck S."/>
            <person name="Peters L."/>
            <person name="Teshima H."/>
            <person name="Detter J.C."/>
            <person name="Han C."/>
            <person name="Tapia R."/>
            <person name="Land M."/>
            <person name="Hauser L."/>
            <person name="Kyrpides N."/>
            <person name="Ivanova N."/>
            <person name="Pagani I."/>
            <person name="Sproer C."/>
            <person name="Anderson I."/>
            <person name="Woyke T."/>
        </authorList>
    </citation>
    <scope>NUCLEOTIDE SEQUENCE</scope>
    <source>
        <strain evidence="3">DSM 15624</strain>
    </source>
</reference>
<accession>L0JSZ0</accession>
<feature type="compositionally biased region" description="Low complexity" evidence="1">
    <location>
        <begin position="76"/>
        <end position="91"/>
    </location>
</feature>
<dbReference type="EMBL" id="CP003372">
    <property type="protein sequence ID" value="AGB33501.1"/>
    <property type="molecule type" value="Genomic_DNA"/>
</dbReference>
<dbReference type="KEGG" id="npe:Natpe_3739"/>
<evidence type="ECO:0000256" key="1">
    <source>
        <dbReference type="SAM" id="MobiDB-lite"/>
    </source>
</evidence>
<dbReference type="Proteomes" id="UP000011593">
    <property type="component" value="Unassembled WGS sequence"/>
</dbReference>
<evidence type="ECO:0000256" key="2">
    <source>
        <dbReference type="SAM" id="Phobius"/>
    </source>
</evidence>
<dbReference type="AlphaFoldDB" id="L0JSZ0"/>
<dbReference type="EMBL" id="AOIE01000106">
    <property type="protein sequence ID" value="ELY70732.1"/>
    <property type="molecule type" value="Genomic_DNA"/>
</dbReference>
<dbReference type="eggNOG" id="arCOG10239">
    <property type="taxonomic scope" value="Archaea"/>
</dbReference>
<keyword evidence="6" id="KW-1185">Reference proteome</keyword>
<dbReference type="RefSeq" id="WP_006182967.1">
    <property type="nucleotide sequence ID" value="NC_019962.1"/>
</dbReference>
<keyword evidence="2" id="KW-1133">Transmembrane helix</keyword>
<dbReference type="HOGENOM" id="CLU_154337_1_0_2"/>
<keyword evidence="2" id="KW-0812">Transmembrane</keyword>
<keyword evidence="2" id="KW-0472">Membrane</keyword>
<reference evidence="5" key="2">
    <citation type="submission" date="2012-02" db="EMBL/GenBank/DDBJ databases">
        <title>Complete sequence of chromosome of Natrinema pellirubrum DSM 15624.</title>
        <authorList>
            <person name="Lucas S."/>
            <person name="Han J."/>
            <person name="Lapidus A."/>
            <person name="Cheng J.-F."/>
            <person name="Goodwin L."/>
            <person name="Pitluck S."/>
            <person name="Peters L."/>
            <person name="Teshima H."/>
            <person name="Detter J.C."/>
            <person name="Han C."/>
            <person name="Tapia R."/>
            <person name="Land M."/>
            <person name="Hauser L."/>
            <person name="Kyrpides N."/>
            <person name="Ivanova N."/>
            <person name="Pagani I."/>
            <person name="Sproer C."/>
            <person name="Anderson I."/>
            <person name="Woyke T."/>
        </authorList>
    </citation>
    <scope>NUCLEOTIDE SEQUENCE [LARGE SCALE GENOMIC DNA]</scope>
    <source>
        <strain evidence="5">DSM 15624 / JCM 10476 / NCIMB 786</strain>
    </source>
</reference>